<dbReference type="Pfam" id="PF01371">
    <property type="entry name" value="Trp_repressor"/>
    <property type="match status" value="1"/>
</dbReference>
<dbReference type="InterPro" id="IPR038116">
    <property type="entry name" value="TrpR-like_sf"/>
</dbReference>
<comment type="caution">
    <text evidence="1">The sequence shown here is derived from an EMBL/GenBank/DDBJ whole genome shotgun (WGS) entry which is preliminary data.</text>
</comment>
<dbReference type="PANTHER" id="PTHR40080:SF1">
    <property type="entry name" value="TRPR-LIKE PROTEIN YERC_YECD"/>
    <property type="match status" value="1"/>
</dbReference>
<dbReference type="SUPFAM" id="SSF48295">
    <property type="entry name" value="TrpR-like"/>
    <property type="match status" value="1"/>
</dbReference>
<dbReference type="EMBL" id="PCTR01000069">
    <property type="protein sequence ID" value="PIP85833.1"/>
    <property type="molecule type" value="Genomic_DNA"/>
</dbReference>
<evidence type="ECO:0000313" key="1">
    <source>
        <dbReference type="EMBL" id="PIP85833.1"/>
    </source>
</evidence>
<dbReference type="InterPro" id="IPR013368">
    <property type="entry name" value="YecD_YerC"/>
</dbReference>
<dbReference type="InterPro" id="IPR000831">
    <property type="entry name" value="Trp_repress"/>
</dbReference>
<proteinExistence type="predicted"/>
<dbReference type="AlphaFoldDB" id="A0A2H0DUL4"/>
<evidence type="ECO:0008006" key="3">
    <source>
        <dbReference type="Google" id="ProtNLM"/>
    </source>
</evidence>
<dbReference type="GO" id="GO:0003700">
    <property type="term" value="F:DNA-binding transcription factor activity"/>
    <property type="evidence" value="ECO:0007669"/>
    <property type="project" value="InterPro"/>
</dbReference>
<dbReference type="NCBIfam" id="TIGR02531">
    <property type="entry name" value="yecD_yerC"/>
    <property type="match status" value="1"/>
</dbReference>
<protein>
    <recommendedName>
        <fullName evidence="3">DNA-binding transcriptional regulator</fullName>
    </recommendedName>
</protein>
<sequence length="113" mass="13245">MKNLDDRDNWKNEDTTRLFRAVLELKTVNEAEMFFRDLMTPQEIETFAERFKVAELLTKGVSYREIYKQTKVSTATITRINQWLERGMGGYKMAISRLNLTGKHQHTKTGTVL</sequence>
<dbReference type="PANTHER" id="PTHR40080">
    <property type="entry name" value="LMO1763 PROTEIN"/>
    <property type="match status" value="1"/>
</dbReference>
<organism evidence="1 2">
    <name type="scientific">Candidatus Collierbacteria bacterium CG22_combo_CG10-13_8_21_14_all_43_12</name>
    <dbReference type="NCBI Taxonomy" id="1974537"/>
    <lineage>
        <taxon>Bacteria</taxon>
        <taxon>Candidatus Collieribacteriota</taxon>
    </lineage>
</organism>
<dbReference type="PIRSF" id="PIRSF012508">
    <property type="entry name" value="YerC"/>
    <property type="match status" value="1"/>
</dbReference>
<dbReference type="Proteomes" id="UP000231136">
    <property type="component" value="Unassembled WGS sequence"/>
</dbReference>
<evidence type="ECO:0000313" key="2">
    <source>
        <dbReference type="Proteomes" id="UP000231136"/>
    </source>
</evidence>
<dbReference type="InterPro" id="IPR010921">
    <property type="entry name" value="Trp_repressor/repl_initiator"/>
</dbReference>
<accession>A0A2H0DUL4</accession>
<reference evidence="1 2" key="1">
    <citation type="submission" date="2017-09" db="EMBL/GenBank/DDBJ databases">
        <title>Depth-based differentiation of microbial function through sediment-hosted aquifers and enrichment of novel symbionts in the deep terrestrial subsurface.</title>
        <authorList>
            <person name="Probst A.J."/>
            <person name="Ladd B."/>
            <person name="Jarett J.K."/>
            <person name="Geller-Mcgrath D.E."/>
            <person name="Sieber C.M."/>
            <person name="Emerson J.B."/>
            <person name="Anantharaman K."/>
            <person name="Thomas B.C."/>
            <person name="Malmstrom R."/>
            <person name="Stieglmeier M."/>
            <person name="Klingl A."/>
            <person name="Woyke T."/>
            <person name="Ryan C.M."/>
            <person name="Banfield J.F."/>
        </authorList>
    </citation>
    <scope>NUCLEOTIDE SEQUENCE [LARGE SCALE GENOMIC DNA]</scope>
    <source>
        <strain evidence="1">CG22_combo_CG10-13_8_21_14_all_43_12</strain>
    </source>
</reference>
<gene>
    <name evidence="1" type="ORF">COW83_02145</name>
</gene>
<dbReference type="GO" id="GO:0043565">
    <property type="term" value="F:sequence-specific DNA binding"/>
    <property type="evidence" value="ECO:0007669"/>
    <property type="project" value="InterPro"/>
</dbReference>
<name>A0A2H0DUL4_9BACT</name>
<dbReference type="Gene3D" id="1.10.1270.10">
    <property type="entry name" value="TrpR-like"/>
    <property type="match status" value="1"/>
</dbReference>